<evidence type="ECO:0000313" key="6">
    <source>
        <dbReference type="EMBL" id="MEV4921534.1"/>
    </source>
</evidence>
<feature type="active site" description="Proton acceptor" evidence="2">
    <location>
        <position position="259"/>
    </location>
</feature>
<feature type="region of interest" description="Disordered" evidence="3">
    <location>
        <begin position="297"/>
        <end position="320"/>
    </location>
</feature>
<feature type="transmembrane region" description="Helical" evidence="4">
    <location>
        <begin position="1005"/>
        <end position="1025"/>
    </location>
</feature>
<evidence type="ECO:0000259" key="5">
    <source>
        <dbReference type="PROSITE" id="PS51635"/>
    </source>
</evidence>
<evidence type="ECO:0000256" key="4">
    <source>
        <dbReference type="SAM" id="Phobius"/>
    </source>
</evidence>
<dbReference type="Proteomes" id="UP001552479">
    <property type="component" value="Unassembled WGS sequence"/>
</dbReference>
<sequence>MTDADDIDRQDIRVAVVMNGGVSLAVWIGGVAAELHHLAMARRWDRAVYRPLLDLLHADARVDVIAGTSAGGLNGAFLALGLARERDISSLCGLWRDKGDLTELLQPPLRRRVPSLLKGDYFLDELRNALRRVLASPPPAGTGDGRPAGDRPVELILTGTLWHGRKSSFCDDMGVRITEADHDARFLFAADGTAPDPAGDLREDTVVDRLAVAARCSSSFPAAFAPQWVAVSPEQGPAEGPWPSTAGRATFRTSQHVVDGGILLNKPIRPALEAVYRQPAQLQVRRLLTYVVPDPAEEPAAAPSAPEPPGTVPPPPNAPDVLLGVLTRLRATDSVSRELTEIRDRNRDVRQRRRARDRLASALTATAETLSEAAWQGYVEIRVQYAAETIARWTAAGQPPARADRWSERQIADCLRRVLTDRRTQPESFIPRGESTAEAVDRTGAEWDWGQTTVRRLRDLTVDVLKRAVWLAPPGSPQRAAIVAERERASVVFKDIRADWSELEAHWSAAGATLPPCTYDTLGRAAPDSLRALTAWLREALAGRDGSSGAGSPGFAARRERSYAQARDLAGCLENSAAALRDVARNGNAVVDPEGTERARLQALTGFLLGPGGTGVLPRMLRLEVVQEAYGGAHGDAEQEVELVQVSSHHPDLLTGKQLHHFGAFYRASWRVNDWIHGRLDGAAHLVRILLSAERLRQVWARDDGAAAAGAADRLVEMLRDCTLDGAEPADRAWLEEIWRQQYASACKDFVRERIVPAAPSPASAPAAEGGGVQDDPRLGLCVEAVTHALHTRILRQELPSLADAVRAEGDGRPAGSTKWLAGYDAATAGAEAAGRTVPPTALWQLWGSAHLIGSQRISEEAGGGLLANTAAQAAAVTAGALGTLSRVKAVGAVLGALRGYTLAVWVMVRFLTRPDSFGNRVVQLTVAAGAVLLAVSLFVPGLPVVFTLAGVLLLLAGWSAVALLTRDTRRVGRRLAVVTGFVVLVAAGYVYARLHDAHAREELWSLAVKLGAALLVVLLGVFLARTPEPRAAGRRRDH</sequence>
<accession>A0ABV3IN64</accession>
<protein>
    <submittedName>
        <fullName evidence="6">Patatin-like protein</fullName>
    </submittedName>
</protein>
<feature type="domain" description="PNPLA" evidence="5">
    <location>
        <begin position="16"/>
        <end position="272"/>
    </location>
</feature>
<dbReference type="RefSeq" id="WP_366086405.1">
    <property type="nucleotide sequence ID" value="NZ_JBFASG010000001.1"/>
</dbReference>
<feature type="active site" description="Nucleophile" evidence="2">
    <location>
        <position position="69"/>
    </location>
</feature>
<proteinExistence type="predicted"/>
<keyword evidence="4" id="KW-1133">Transmembrane helix</keyword>
<comment type="caution">
    <text evidence="2">Lacks conserved residue(s) required for the propagation of feature annotation.</text>
</comment>
<keyword evidence="1 2" id="KW-0443">Lipid metabolism</keyword>
<dbReference type="Pfam" id="PF01734">
    <property type="entry name" value="Patatin"/>
    <property type="match status" value="1"/>
</dbReference>
<feature type="transmembrane region" description="Helical" evidence="4">
    <location>
        <begin position="921"/>
        <end position="940"/>
    </location>
</feature>
<feature type="compositionally biased region" description="Pro residues" evidence="3">
    <location>
        <begin position="305"/>
        <end position="318"/>
    </location>
</feature>
<evidence type="ECO:0000313" key="7">
    <source>
        <dbReference type="Proteomes" id="UP001552479"/>
    </source>
</evidence>
<keyword evidence="4" id="KW-0472">Membrane</keyword>
<feature type="short sequence motif" description="GXSXG" evidence="2">
    <location>
        <begin position="67"/>
        <end position="71"/>
    </location>
</feature>
<dbReference type="PROSITE" id="PS51635">
    <property type="entry name" value="PNPLA"/>
    <property type="match status" value="1"/>
</dbReference>
<dbReference type="NCBIfam" id="TIGR03607">
    <property type="entry name" value="patatin-like protein"/>
    <property type="match status" value="1"/>
</dbReference>
<keyword evidence="2" id="KW-0378">Hydrolase</keyword>
<feature type="transmembrane region" description="Helical" evidence="4">
    <location>
        <begin position="890"/>
        <end position="909"/>
    </location>
</feature>
<keyword evidence="7" id="KW-1185">Reference proteome</keyword>
<reference evidence="6 7" key="1">
    <citation type="submission" date="2024-06" db="EMBL/GenBank/DDBJ databases">
        <title>The Natural Products Discovery Center: Release of the First 8490 Sequenced Strains for Exploring Actinobacteria Biosynthetic Diversity.</title>
        <authorList>
            <person name="Kalkreuter E."/>
            <person name="Kautsar S.A."/>
            <person name="Yang D."/>
            <person name="Bader C.D."/>
            <person name="Teijaro C.N."/>
            <person name="Fluegel L."/>
            <person name="Davis C.M."/>
            <person name="Simpson J.R."/>
            <person name="Lauterbach L."/>
            <person name="Steele A.D."/>
            <person name="Gui C."/>
            <person name="Meng S."/>
            <person name="Li G."/>
            <person name="Viehrig K."/>
            <person name="Ye F."/>
            <person name="Su P."/>
            <person name="Kiefer A.F."/>
            <person name="Nichols A."/>
            <person name="Cepeda A.J."/>
            <person name="Yan W."/>
            <person name="Fan B."/>
            <person name="Jiang Y."/>
            <person name="Adhikari A."/>
            <person name="Zheng C.-J."/>
            <person name="Schuster L."/>
            <person name="Cowan T.M."/>
            <person name="Smanski M.J."/>
            <person name="Chevrette M.G."/>
            <person name="De Carvalho L.P.S."/>
            <person name="Shen B."/>
        </authorList>
    </citation>
    <scope>NUCLEOTIDE SEQUENCE [LARGE SCALE GENOMIC DNA]</scope>
    <source>
        <strain evidence="6 7">NPDC053791</strain>
    </source>
</reference>
<dbReference type="InterPro" id="IPR019894">
    <property type="entry name" value="Patatin-related_protein"/>
</dbReference>
<dbReference type="SUPFAM" id="SSF52151">
    <property type="entry name" value="FabD/lysophospholipase-like"/>
    <property type="match status" value="1"/>
</dbReference>
<feature type="transmembrane region" description="Helical" evidence="4">
    <location>
        <begin position="946"/>
        <end position="964"/>
    </location>
</feature>
<dbReference type="InterPro" id="IPR002641">
    <property type="entry name" value="PNPLA_dom"/>
</dbReference>
<dbReference type="EMBL" id="JBFASG010000001">
    <property type="protein sequence ID" value="MEV4921534.1"/>
    <property type="molecule type" value="Genomic_DNA"/>
</dbReference>
<evidence type="ECO:0000256" key="3">
    <source>
        <dbReference type="SAM" id="MobiDB-lite"/>
    </source>
</evidence>
<organism evidence="6 7">
    <name type="scientific">Streptomyces roseoverticillatus</name>
    <dbReference type="NCBI Taxonomy" id="66429"/>
    <lineage>
        <taxon>Bacteria</taxon>
        <taxon>Bacillati</taxon>
        <taxon>Actinomycetota</taxon>
        <taxon>Actinomycetes</taxon>
        <taxon>Kitasatosporales</taxon>
        <taxon>Streptomycetaceae</taxon>
        <taxon>Streptomyces</taxon>
    </lineage>
</organism>
<evidence type="ECO:0000256" key="2">
    <source>
        <dbReference type="PROSITE-ProRule" id="PRU01161"/>
    </source>
</evidence>
<keyword evidence="2" id="KW-0442">Lipid degradation</keyword>
<feature type="transmembrane region" description="Helical" evidence="4">
    <location>
        <begin position="976"/>
        <end position="993"/>
    </location>
</feature>
<gene>
    <name evidence="6" type="ORF">AB0L03_01545</name>
</gene>
<dbReference type="InterPro" id="IPR016035">
    <property type="entry name" value="Acyl_Trfase/lysoPLipase"/>
</dbReference>
<dbReference type="Pfam" id="PF11856">
    <property type="entry name" value="DUF3376"/>
    <property type="match status" value="1"/>
</dbReference>
<dbReference type="Gene3D" id="3.40.1090.10">
    <property type="entry name" value="Cytosolic phospholipase A2 catalytic domain"/>
    <property type="match status" value="2"/>
</dbReference>
<name>A0ABV3IN64_9ACTN</name>
<keyword evidence="4" id="KW-0812">Transmembrane</keyword>
<evidence type="ECO:0000256" key="1">
    <source>
        <dbReference type="ARBA" id="ARBA00023098"/>
    </source>
</evidence>
<comment type="caution">
    <text evidence="6">The sequence shown here is derived from an EMBL/GenBank/DDBJ whole genome shotgun (WGS) entry which is preliminary data.</text>
</comment>
<feature type="short sequence motif" description="DGA/G" evidence="2">
    <location>
        <begin position="259"/>
        <end position="261"/>
    </location>
</feature>
<dbReference type="InterPro" id="IPR024282">
    <property type="entry name" value="DUF3376"/>
</dbReference>